<evidence type="ECO:0000313" key="3">
    <source>
        <dbReference type="Proteomes" id="UP000473648"/>
    </source>
</evidence>
<keyword evidence="1" id="KW-1133">Transmembrane helix</keyword>
<accession>A0A6L5GQF2</accession>
<organism evidence="2 3">
    <name type="scientific">Candidatus Pseudoramibacter fermentans</name>
    <dbReference type="NCBI Taxonomy" id="2594427"/>
    <lineage>
        <taxon>Bacteria</taxon>
        <taxon>Bacillati</taxon>
        <taxon>Bacillota</taxon>
        <taxon>Clostridia</taxon>
        <taxon>Eubacteriales</taxon>
        <taxon>Eubacteriaceae</taxon>
        <taxon>Pseudoramibacter</taxon>
    </lineage>
</organism>
<dbReference type="EMBL" id="VOGB01000004">
    <property type="protein sequence ID" value="MQM72481.1"/>
    <property type="molecule type" value="Genomic_DNA"/>
</dbReference>
<reference evidence="2" key="1">
    <citation type="journal article" date="2020" name="Appl. Environ. Microbiol.">
        <title>Medium-Chain Fatty Acid Synthesis by 'Candidatus Weimeria bifida' gen. nov., sp. nov., and 'Candidatus Pseudoramibacter fermentans' sp. nov.</title>
        <authorList>
            <person name="Scarborough M.J."/>
            <person name="Myers K.S."/>
            <person name="Donohue T.J."/>
            <person name="Noguera D.R."/>
        </authorList>
    </citation>
    <scope>NUCLEOTIDE SEQUENCE</scope>
    <source>
        <strain evidence="2">EUB1.1</strain>
    </source>
</reference>
<comment type="caution">
    <text evidence="2">The sequence shown here is derived from an EMBL/GenBank/DDBJ whole genome shotgun (WGS) entry which is preliminary data.</text>
</comment>
<keyword evidence="1" id="KW-0472">Membrane</keyword>
<name>A0A6L5GQF2_9FIRM</name>
<gene>
    <name evidence="2" type="ORF">FRC53_03450</name>
</gene>
<feature type="transmembrane region" description="Helical" evidence="1">
    <location>
        <begin position="36"/>
        <end position="59"/>
    </location>
</feature>
<dbReference type="Proteomes" id="UP000473648">
    <property type="component" value="Unassembled WGS sequence"/>
</dbReference>
<keyword evidence="1" id="KW-0812">Transmembrane</keyword>
<protein>
    <submittedName>
        <fullName evidence="2">Uncharacterized protein</fullName>
    </submittedName>
</protein>
<proteinExistence type="predicted"/>
<keyword evidence="3" id="KW-1185">Reference proteome</keyword>
<dbReference type="AlphaFoldDB" id="A0A6L5GQF2"/>
<sequence length="285" mass="32612">MRREFRYNETNLSKMNELMIAKIMIIERTFMKHNKILTRIAIALFAVSAAIYAAQILIFRDPRTTAFYIFQDFAFLPASIAIATVAVGAILDEHDRQRALASTRMLRSQFFTGVGAPMLMQIEYCAKCGTNLGQLTAIDGPMDTLRQRRRVQREIEARQAKIEGIDLRVNLTQSAYDGIREILEHNRLDLLILGSTHNLNEAERFAEMLWGIFHLMDEYRLRGAWENLSPADIAHLEADFAQVLRLMLANSVANNFYLRTTYPNFYGAAQAKFQAHRADGREDDA</sequence>
<feature type="transmembrane region" description="Helical" evidence="1">
    <location>
        <begin position="65"/>
        <end position="91"/>
    </location>
</feature>
<evidence type="ECO:0000256" key="1">
    <source>
        <dbReference type="SAM" id="Phobius"/>
    </source>
</evidence>
<evidence type="ECO:0000313" key="2">
    <source>
        <dbReference type="EMBL" id="MQM72481.1"/>
    </source>
</evidence>